<evidence type="ECO:0000256" key="9">
    <source>
        <dbReference type="ARBA" id="ARBA00023209"/>
    </source>
</evidence>
<evidence type="ECO:0000256" key="13">
    <source>
        <dbReference type="ARBA" id="ARBA00037183"/>
    </source>
</evidence>
<dbReference type="EMBL" id="UOEX01000138">
    <property type="protein sequence ID" value="VAW35707.1"/>
    <property type="molecule type" value="Genomic_DNA"/>
</dbReference>
<dbReference type="GO" id="GO:0003841">
    <property type="term" value="F:1-acylglycerol-3-phosphate O-acyltransferase activity"/>
    <property type="evidence" value="ECO:0007669"/>
    <property type="project" value="UniProtKB-EC"/>
</dbReference>
<comment type="pathway">
    <text evidence="12">Phospholipid metabolism.</text>
</comment>
<dbReference type="GO" id="GO:0005886">
    <property type="term" value="C:plasma membrane"/>
    <property type="evidence" value="ECO:0007669"/>
    <property type="project" value="UniProtKB-SubCell"/>
</dbReference>
<comment type="similarity">
    <text evidence="2">Belongs to the 1-acyl-sn-glycerol-3-phosphate acyltransferase family.</text>
</comment>
<name>A0A3B0VBX5_9ZZZZ</name>
<sequence length="238" mass="25962">MNIRGLITLIMTPILTVVACIIAIIATIIFRVSCARVQILPRYWARIISRLAGMRVTLRGGENLTAGQPYILAANHQSQFDIFALQGYLNIDFRWLAKKELFEIPVFGLGMRQAGYIPIDRSRGREAIKSLYAAAERIAAGASVIIFPEGTRSPNGKLQAFKTGGMVLAIKSGVPIVPVAICGTHDILPKGKLLARSGRVTINVGRPIATSNFKVSDKQELARRLHDEVAALMEKGQA</sequence>
<keyword evidence="4" id="KW-0444">Lipid biosynthesis</keyword>
<evidence type="ECO:0000256" key="6">
    <source>
        <dbReference type="ARBA" id="ARBA00022679"/>
    </source>
</evidence>
<proteinExistence type="inferred from homology"/>
<evidence type="ECO:0000313" key="16">
    <source>
        <dbReference type="EMBL" id="VAW35707.1"/>
    </source>
</evidence>
<evidence type="ECO:0000256" key="12">
    <source>
        <dbReference type="ARBA" id="ARBA00025707"/>
    </source>
</evidence>
<keyword evidence="9" id="KW-0594">Phospholipid biosynthesis</keyword>
<dbReference type="SMART" id="SM00563">
    <property type="entry name" value="PlsC"/>
    <property type="match status" value="1"/>
</dbReference>
<dbReference type="CDD" id="cd07989">
    <property type="entry name" value="LPLAT_AGPAT-like"/>
    <property type="match status" value="1"/>
</dbReference>
<dbReference type="Pfam" id="PF01553">
    <property type="entry name" value="Acyltransferase"/>
    <property type="match status" value="1"/>
</dbReference>
<gene>
    <name evidence="16" type="ORF">MNBD_DELTA03-374</name>
</gene>
<keyword evidence="11 16" id="KW-0012">Acyltransferase</keyword>
<evidence type="ECO:0000259" key="15">
    <source>
        <dbReference type="SMART" id="SM00563"/>
    </source>
</evidence>
<dbReference type="PANTHER" id="PTHR10434:SF59">
    <property type="entry name" value="1-ACYL-SN-GLYCEROL-3-PHOSPHATE ACYLTRANSFERASE"/>
    <property type="match status" value="1"/>
</dbReference>
<evidence type="ECO:0000256" key="10">
    <source>
        <dbReference type="ARBA" id="ARBA00023264"/>
    </source>
</evidence>
<evidence type="ECO:0000256" key="5">
    <source>
        <dbReference type="ARBA" id="ARBA00022519"/>
    </source>
</evidence>
<dbReference type="InterPro" id="IPR004552">
    <property type="entry name" value="AGP_acyltrans"/>
</dbReference>
<evidence type="ECO:0000256" key="7">
    <source>
        <dbReference type="ARBA" id="ARBA00023098"/>
    </source>
</evidence>
<keyword evidence="7" id="KW-0443">Lipid metabolism</keyword>
<dbReference type="PANTHER" id="PTHR10434">
    <property type="entry name" value="1-ACYL-SN-GLYCEROL-3-PHOSPHATE ACYLTRANSFERASE"/>
    <property type="match status" value="1"/>
</dbReference>
<evidence type="ECO:0000256" key="8">
    <source>
        <dbReference type="ARBA" id="ARBA00023136"/>
    </source>
</evidence>
<keyword evidence="14" id="KW-0812">Transmembrane</keyword>
<organism evidence="16">
    <name type="scientific">hydrothermal vent metagenome</name>
    <dbReference type="NCBI Taxonomy" id="652676"/>
    <lineage>
        <taxon>unclassified sequences</taxon>
        <taxon>metagenomes</taxon>
        <taxon>ecological metagenomes</taxon>
    </lineage>
</organism>
<dbReference type="SUPFAM" id="SSF69593">
    <property type="entry name" value="Glycerol-3-phosphate (1)-acyltransferase"/>
    <property type="match status" value="1"/>
</dbReference>
<dbReference type="EC" id="2.3.1.51" evidence="16"/>
<feature type="domain" description="Phospholipid/glycerol acyltransferase" evidence="15">
    <location>
        <begin position="70"/>
        <end position="184"/>
    </location>
</feature>
<accession>A0A3B0VBX5</accession>
<reference evidence="16" key="1">
    <citation type="submission" date="2018-06" db="EMBL/GenBank/DDBJ databases">
        <authorList>
            <person name="Zhirakovskaya E."/>
        </authorList>
    </citation>
    <scope>NUCLEOTIDE SEQUENCE</scope>
</reference>
<keyword evidence="10" id="KW-1208">Phospholipid metabolism</keyword>
<keyword evidence="8 14" id="KW-0472">Membrane</keyword>
<keyword evidence="14" id="KW-1133">Transmembrane helix</keyword>
<evidence type="ECO:0000256" key="11">
    <source>
        <dbReference type="ARBA" id="ARBA00023315"/>
    </source>
</evidence>
<comment type="subcellular location">
    <subcellularLocation>
        <location evidence="1">Cell inner membrane</location>
        <topology evidence="1">Peripheral membrane protein</topology>
    </subcellularLocation>
</comment>
<dbReference type="InterPro" id="IPR002123">
    <property type="entry name" value="Plipid/glycerol_acylTrfase"/>
</dbReference>
<dbReference type="PROSITE" id="PS51257">
    <property type="entry name" value="PROKAR_LIPOPROTEIN"/>
    <property type="match status" value="1"/>
</dbReference>
<evidence type="ECO:0000256" key="1">
    <source>
        <dbReference type="ARBA" id="ARBA00004417"/>
    </source>
</evidence>
<protein>
    <submittedName>
        <fullName evidence="16">Acyl-CoA:1-acyl-sn-glycerol-3-phosphate acyltransferase</fullName>
        <ecNumber evidence="16">2.3.1.51</ecNumber>
    </submittedName>
</protein>
<evidence type="ECO:0000256" key="3">
    <source>
        <dbReference type="ARBA" id="ARBA00022475"/>
    </source>
</evidence>
<comment type="function">
    <text evidence="13">Converts lysophosphatidic acid (LPA) into phosphatidic acid by incorporating acyl moiety at the 2 position.</text>
</comment>
<keyword evidence="6 16" id="KW-0808">Transferase</keyword>
<dbReference type="AlphaFoldDB" id="A0A3B0VBX5"/>
<feature type="transmembrane region" description="Helical" evidence="14">
    <location>
        <begin position="6"/>
        <end position="30"/>
    </location>
</feature>
<evidence type="ECO:0000256" key="2">
    <source>
        <dbReference type="ARBA" id="ARBA00008655"/>
    </source>
</evidence>
<evidence type="ECO:0000256" key="4">
    <source>
        <dbReference type="ARBA" id="ARBA00022516"/>
    </source>
</evidence>
<dbReference type="GO" id="GO:0006654">
    <property type="term" value="P:phosphatidic acid biosynthetic process"/>
    <property type="evidence" value="ECO:0007669"/>
    <property type="project" value="TreeGrafter"/>
</dbReference>
<keyword evidence="3" id="KW-1003">Cell membrane</keyword>
<evidence type="ECO:0000256" key="14">
    <source>
        <dbReference type="SAM" id="Phobius"/>
    </source>
</evidence>
<keyword evidence="5" id="KW-0997">Cell inner membrane</keyword>
<dbReference type="NCBIfam" id="TIGR00530">
    <property type="entry name" value="AGP_acyltrn"/>
    <property type="match status" value="1"/>
</dbReference>